<accession>A0A1M4YXT2</accession>
<feature type="region of interest" description="Disordered" evidence="1">
    <location>
        <begin position="158"/>
        <end position="183"/>
    </location>
</feature>
<protein>
    <submittedName>
        <fullName evidence="2">Uncharacterized protein</fullName>
    </submittedName>
</protein>
<sequence>MATYHFTMKNDSHKNGSRIEGRKKIDYIMRGGKYKDIDEERMREHDKFLNGLILDSKEKEYINLNQEYLLYESPYGNIKMDQHGKICVTRDASIETMAMALSLSNNIFHDKIAVFGSENDIAKLLVSGKEMDLDIQFAYKQINDSYLKILEADRNERRNDNARFGQGKAGKSNRKNGRKEIPPLTLLESNQTRFTTGKRLDSVPLLSECPMVFNSRTEADLLLHGNEIMGCHVKYRNFKSMTKIFLSSLQK</sequence>
<evidence type="ECO:0000313" key="2">
    <source>
        <dbReference type="EMBL" id="SHF10603.1"/>
    </source>
</evidence>
<dbReference type="OrthoDB" id="1634048at2"/>
<keyword evidence="3" id="KW-1185">Reference proteome</keyword>
<dbReference type="STRING" id="1123243.SAMN02745190_01847"/>
<dbReference type="Proteomes" id="UP000184404">
    <property type="component" value="Unassembled WGS sequence"/>
</dbReference>
<dbReference type="RefSeq" id="WP_072935935.1">
    <property type="nucleotide sequence ID" value="NZ_FQUG01000007.1"/>
</dbReference>
<gene>
    <name evidence="2" type="ORF">SAMN02745190_01847</name>
</gene>
<name>A0A1M4YXT2_9FIRM</name>
<organism evidence="2 3">
    <name type="scientific">Schwartzia succinivorans DSM 10502</name>
    <dbReference type="NCBI Taxonomy" id="1123243"/>
    <lineage>
        <taxon>Bacteria</taxon>
        <taxon>Bacillati</taxon>
        <taxon>Bacillota</taxon>
        <taxon>Negativicutes</taxon>
        <taxon>Selenomonadales</taxon>
        <taxon>Selenomonadaceae</taxon>
        <taxon>Schwartzia</taxon>
    </lineage>
</organism>
<evidence type="ECO:0000313" key="3">
    <source>
        <dbReference type="Proteomes" id="UP000184404"/>
    </source>
</evidence>
<dbReference type="EMBL" id="FQUG01000007">
    <property type="protein sequence ID" value="SHF10603.1"/>
    <property type="molecule type" value="Genomic_DNA"/>
</dbReference>
<reference evidence="2 3" key="1">
    <citation type="submission" date="2016-11" db="EMBL/GenBank/DDBJ databases">
        <authorList>
            <person name="Jaros S."/>
            <person name="Januszkiewicz K."/>
            <person name="Wedrychowicz H."/>
        </authorList>
    </citation>
    <scope>NUCLEOTIDE SEQUENCE [LARGE SCALE GENOMIC DNA]</scope>
    <source>
        <strain evidence="2 3">DSM 10502</strain>
    </source>
</reference>
<proteinExistence type="predicted"/>
<dbReference type="AlphaFoldDB" id="A0A1M4YXT2"/>
<evidence type="ECO:0000256" key="1">
    <source>
        <dbReference type="SAM" id="MobiDB-lite"/>
    </source>
</evidence>